<evidence type="ECO:0000256" key="2">
    <source>
        <dbReference type="ARBA" id="ARBA00022730"/>
    </source>
</evidence>
<dbReference type="PANTHER" id="PTHR12899">
    <property type="entry name" value="39S RIBOSOMAL PROTEIN L18, MITOCHONDRIAL"/>
    <property type="match status" value="1"/>
</dbReference>
<dbReference type="PANTHER" id="PTHR12899:SF3">
    <property type="entry name" value="LARGE RIBOSOMAL SUBUNIT PROTEIN UL18M"/>
    <property type="match status" value="1"/>
</dbReference>
<organism evidence="8 9">
    <name type="scientific">Candidatus Thermokryptus mobilis</name>
    <dbReference type="NCBI Taxonomy" id="1643428"/>
    <lineage>
        <taxon>Bacteria</taxon>
        <taxon>Pseudomonadati</taxon>
        <taxon>Candidatus Kryptoniota</taxon>
        <taxon>Candidatus Thermokryptus</taxon>
    </lineage>
</organism>
<dbReference type="Pfam" id="PF00861">
    <property type="entry name" value="Ribosomal_L18p"/>
    <property type="match status" value="1"/>
</dbReference>
<dbReference type="InterPro" id="IPR004389">
    <property type="entry name" value="Ribosomal_uL18_bac-type"/>
</dbReference>
<keyword evidence="3 7" id="KW-0694">RNA-binding</keyword>
<dbReference type="OrthoDB" id="9810939at2"/>
<evidence type="ECO:0000256" key="6">
    <source>
        <dbReference type="ARBA" id="ARBA00035197"/>
    </source>
</evidence>
<keyword evidence="9" id="KW-1185">Reference proteome</keyword>
<dbReference type="SUPFAM" id="SSF53137">
    <property type="entry name" value="Translational machinery components"/>
    <property type="match status" value="1"/>
</dbReference>
<dbReference type="GO" id="GO:0008097">
    <property type="term" value="F:5S rRNA binding"/>
    <property type="evidence" value="ECO:0007669"/>
    <property type="project" value="TreeGrafter"/>
</dbReference>
<dbReference type="GO" id="GO:0003735">
    <property type="term" value="F:structural constituent of ribosome"/>
    <property type="evidence" value="ECO:0007669"/>
    <property type="project" value="InterPro"/>
</dbReference>
<comment type="function">
    <text evidence="7">This is one of the proteins that bind and probably mediate the attachment of the 5S RNA into the large ribosomal subunit, where it forms part of the central protuberance.</text>
</comment>
<dbReference type="GO" id="GO:0022625">
    <property type="term" value="C:cytosolic large ribosomal subunit"/>
    <property type="evidence" value="ECO:0007669"/>
    <property type="project" value="TreeGrafter"/>
</dbReference>
<evidence type="ECO:0000313" key="9">
    <source>
        <dbReference type="Proteomes" id="UP000320623"/>
    </source>
</evidence>
<keyword evidence="4 7" id="KW-0689">Ribosomal protein</keyword>
<evidence type="ECO:0000256" key="5">
    <source>
        <dbReference type="ARBA" id="ARBA00023274"/>
    </source>
</evidence>
<dbReference type="AlphaFoldDB" id="A0A0S4MQ81"/>
<sequence length="125" mass="14438">MIKREFEKKKIRREKIRKRVRSKIFGTPERPRLSVYRSLKHIYAQIIDDTKGHTLVAMSSLSKEIRDKVKEVKTKTEVSRIVGLALAKKALEKGITKVVFDRNGYKYHGRVKALAEAAREGGLIF</sequence>
<dbReference type="EMBL" id="FAOO01000001">
    <property type="protein sequence ID" value="CUU01178.1"/>
    <property type="molecule type" value="Genomic_DNA"/>
</dbReference>
<gene>
    <name evidence="7" type="primary">rplR</name>
    <name evidence="8" type="ORF">JGI1_00195</name>
</gene>
<comment type="subunit">
    <text evidence="7">Part of the 50S ribosomal subunit; part of the 5S rRNA/L5/L18/L25 subcomplex. Contacts the 5S and 23S rRNAs.</text>
</comment>
<reference evidence="9" key="1">
    <citation type="submission" date="2015-11" db="EMBL/GenBank/DDBJ databases">
        <authorList>
            <person name="Varghese N."/>
        </authorList>
    </citation>
    <scope>NUCLEOTIDE SEQUENCE [LARGE SCALE GENOMIC DNA]</scope>
</reference>
<dbReference type="Gene3D" id="3.30.420.100">
    <property type="match status" value="1"/>
</dbReference>
<dbReference type="CDD" id="cd00432">
    <property type="entry name" value="Ribosomal_L18_L5e"/>
    <property type="match status" value="1"/>
</dbReference>
<keyword evidence="2 7" id="KW-0699">rRNA-binding</keyword>
<name>A0A0S4MQ81_9BACT</name>
<evidence type="ECO:0000256" key="4">
    <source>
        <dbReference type="ARBA" id="ARBA00022980"/>
    </source>
</evidence>
<evidence type="ECO:0000256" key="3">
    <source>
        <dbReference type="ARBA" id="ARBA00022884"/>
    </source>
</evidence>
<dbReference type="HAMAP" id="MF_01337_B">
    <property type="entry name" value="Ribosomal_uL18_B"/>
    <property type="match status" value="1"/>
</dbReference>
<dbReference type="Proteomes" id="UP000320623">
    <property type="component" value="Unassembled WGS sequence"/>
</dbReference>
<protein>
    <recommendedName>
        <fullName evidence="6 7">Large ribosomal subunit protein uL18</fullName>
    </recommendedName>
</protein>
<evidence type="ECO:0000256" key="1">
    <source>
        <dbReference type="ARBA" id="ARBA00007116"/>
    </source>
</evidence>
<evidence type="ECO:0000313" key="8">
    <source>
        <dbReference type="EMBL" id="CUU01178.1"/>
    </source>
</evidence>
<comment type="similarity">
    <text evidence="1 7">Belongs to the universal ribosomal protein uL18 family.</text>
</comment>
<keyword evidence="5 7" id="KW-0687">Ribonucleoprotein</keyword>
<accession>A0A0S4MQ81</accession>
<dbReference type="RefSeq" id="WP_140943995.1">
    <property type="nucleotide sequence ID" value="NZ_FAOO01000001.1"/>
</dbReference>
<proteinExistence type="inferred from homology"/>
<dbReference type="InterPro" id="IPR057268">
    <property type="entry name" value="Ribosomal_L18"/>
</dbReference>
<evidence type="ECO:0000256" key="7">
    <source>
        <dbReference type="HAMAP-Rule" id="MF_01337"/>
    </source>
</evidence>
<dbReference type="GO" id="GO:0006412">
    <property type="term" value="P:translation"/>
    <property type="evidence" value="ECO:0007669"/>
    <property type="project" value="UniProtKB-UniRule"/>
</dbReference>
<dbReference type="InterPro" id="IPR005484">
    <property type="entry name" value="Ribosomal_uL18_bac/plant/anim"/>
</dbReference>
<dbReference type="FunFam" id="3.30.420.100:FF:000001">
    <property type="entry name" value="50S ribosomal protein L18"/>
    <property type="match status" value="1"/>
</dbReference>
<dbReference type="STRING" id="1643428.GCA_001442855_00184"/>
<dbReference type="NCBIfam" id="TIGR00060">
    <property type="entry name" value="L18_bact"/>
    <property type="match status" value="1"/>
</dbReference>